<evidence type="ECO:0000313" key="7">
    <source>
        <dbReference type="Proteomes" id="UP000198372"/>
    </source>
</evidence>
<dbReference type="EMBL" id="FMSP01000006">
    <property type="protein sequence ID" value="SCV70833.1"/>
    <property type="molecule type" value="Genomic_DNA"/>
</dbReference>
<dbReference type="PANTHER" id="PTHR31109">
    <property type="entry name" value="PROTEIN FAM207A"/>
    <property type="match status" value="1"/>
</dbReference>
<dbReference type="Proteomes" id="UP000198372">
    <property type="component" value="Unassembled WGS sequence"/>
</dbReference>
<feature type="compositionally biased region" description="Basic and acidic residues" evidence="5">
    <location>
        <begin position="175"/>
        <end position="185"/>
    </location>
</feature>
<evidence type="ECO:0000256" key="2">
    <source>
        <dbReference type="ARBA" id="ARBA00011022"/>
    </source>
</evidence>
<feature type="region of interest" description="Disordered" evidence="5">
    <location>
        <begin position="41"/>
        <end position="66"/>
    </location>
</feature>
<dbReference type="Pfam" id="PF15341">
    <property type="entry name" value="SLX9"/>
    <property type="match status" value="1"/>
</dbReference>
<dbReference type="GO" id="GO:0030686">
    <property type="term" value="C:90S preribosome"/>
    <property type="evidence" value="ECO:0007669"/>
    <property type="project" value="InterPro"/>
</dbReference>
<sequence>MQGHDDEGDDAQVIPQRTSHCFPSKPTKALKQHLKRQALLEKITSSQQPYSKSHARRLKRASKPENNLVSDLKQVESALPVVSETTTTMGPEDALGMNGDVDETVEGDGDVGKEQEGVERFVGTLGSQGNEKLTAKKRSRVLRSEASRLPAVLTNKEFKKDAFAAIRLHMMNQIKAEKQGRTEQGKKKKKGNK</sequence>
<gene>
    <name evidence="6" type="ORF">BQ2448_3595</name>
</gene>
<evidence type="ECO:0000313" key="6">
    <source>
        <dbReference type="EMBL" id="SCV70833.1"/>
    </source>
</evidence>
<evidence type="ECO:0000256" key="5">
    <source>
        <dbReference type="SAM" id="MobiDB-lite"/>
    </source>
</evidence>
<dbReference type="GO" id="GO:0030688">
    <property type="term" value="C:preribosome, small subunit precursor"/>
    <property type="evidence" value="ECO:0007669"/>
    <property type="project" value="InterPro"/>
</dbReference>
<feature type="region of interest" description="Disordered" evidence="5">
    <location>
        <begin position="1"/>
        <end position="27"/>
    </location>
</feature>
<dbReference type="InterPro" id="IPR028160">
    <property type="entry name" value="Slx9-like"/>
</dbReference>
<evidence type="ECO:0000256" key="1">
    <source>
        <dbReference type="ARBA" id="ARBA00004604"/>
    </source>
</evidence>
<dbReference type="GO" id="GO:0000462">
    <property type="term" value="P:maturation of SSU-rRNA from tricistronic rRNA transcript (SSU-rRNA, 5.8S rRNA, LSU-rRNA)"/>
    <property type="evidence" value="ECO:0007669"/>
    <property type="project" value="InterPro"/>
</dbReference>
<keyword evidence="7" id="KW-1185">Reference proteome</keyword>
<accession>A0A238FFP3</accession>
<evidence type="ECO:0000256" key="4">
    <source>
        <dbReference type="ARBA" id="ARBA00023242"/>
    </source>
</evidence>
<dbReference type="GO" id="GO:0005730">
    <property type="term" value="C:nucleolus"/>
    <property type="evidence" value="ECO:0007669"/>
    <property type="project" value="UniProtKB-SubCell"/>
</dbReference>
<name>A0A238FFP3_9BASI</name>
<feature type="region of interest" description="Disordered" evidence="5">
    <location>
        <begin position="87"/>
        <end position="111"/>
    </location>
</feature>
<dbReference type="PANTHER" id="PTHR31109:SF2">
    <property type="entry name" value="RIBOSOME BIOGENESIS PROTEIN SLX9 HOMOLOG"/>
    <property type="match status" value="1"/>
</dbReference>
<keyword evidence="4" id="KW-0539">Nucleus</keyword>
<dbReference type="OrthoDB" id="18703at2759"/>
<feature type="region of interest" description="Disordered" evidence="5">
    <location>
        <begin position="174"/>
        <end position="193"/>
    </location>
</feature>
<feature type="compositionally biased region" description="Acidic residues" evidence="5">
    <location>
        <begin position="100"/>
        <end position="109"/>
    </location>
</feature>
<dbReference type="AlphaFoldDB" id="A0A238FFP3"/>
<protein>
    <recommendedName>
        <fullName evidence="3">Ribosome biogenesis protein SLX9</fullName>
    </recommendedName>
</protein>
<comment type="subcellular location">
    <subcellularLocation>
        <location evidence="1">Nucleus</location>
        <location evidence="1">Nucleolus</location>
    </subcellularLocation>
</comment>
<evidence type="ECO:0000256" key="3">
    <source>
        <dbReference type="ARBA" id="ARBA00021321"/>
    </source>
</evidence>
<comment type="similarity">
    <text evidence="2">Belongs to the SLX9 family.</text>
</comment>
<proteinExistence type="inferred from homology"/>
<organism evidence="6 7">
    <name type="scientific">Microbotryum intermedium</name>
    <dbReference type="NCBI Taxonomy" id="269621"/>
    <lineage>
        <taxon>Eukaryota</taxon>
        <taxon>Fungi</taxon>
        <taxon>Dikarya</taxon>
        <taxon>Basidiomycota</taxon>
        <taxon>Pucciniomycotina</taxon>
        <taxon>Microbotryomycetes</taxon>
        <taxon>Microbotryales</taxon>
        <taxon>Microbotryaceae</taxon>
        <taxon>Microbotryum</taxon>
    </lineage>
</organism>
<feature type="compositionally biased region" description="Acidic residues" evidence="5">
    <location>
        <begin position="1"/>
        <end position="10"/>
    </location>
</feature>
<reference evidence="7" key="1">
    <citation type="submission" date="2016-09" db="EMBL/GenBank/DDBJ databases">
        <authorList>
            <person name="Jeantristanb JTB J.-T."/>
            <person name="Ricardo R."/>
        </authorList>
    </citation>
    <scope>NUCLEOTIDE SEQUENCE [LARGE SCALE GENOMIC DNA]</scope>
</reference>